<dbReference type="RefSeq" id="WP_378483320.1">
    <property type="nucleotide sequence ID" value="NZ_JBHUFB010000001.1"/>
</dbReference>
<reference evidence="2" key="1">
    <citation type="journal article" date="2019" name="Int. J. Syst. Evol. Microbiol.">
        <title>The Global Catalogue of Microorganisms (GCM) 10K type strain sequencing project: providing services to taxonomists for standard genome sequencing and annotation.</title>
        <authorList>
            <consortium name="The Broad Institute Genomics Platform"/>
            <consortium name="The Broad Institute Genome Sequencing Center for Infectious Disease"/>
            <person name="Wu L."/>
            <person name="Ma J."/>
        </authorList>
    </citation>
    <scope>NUCLEOTIDE SEQUENCE [LARGE SCALE GENOMIC DNA]</scope>
    <source>
        <strain evidence="2">DT72</strain>
    </source>
</reference>
<organism evidence="1 2">
    <name type="scientific">Rhodococcus gannanensis</name>
    <dbReference type="NCBI Taxonomy" id="1960308"/>
    <lineage>
        <taxon>Bacteria</taxon>
        <taxon>Bacillati</taxon>
        <taxon>Actinomycetota</taxon>
        <taxon>Actinomycetes</taxon>
        <taxon>Mycobacteriales</taxon>
        <taxon>Nocardiaceae</taxon>
        <taxon>Rhodococcus</taxon>
    </lineage>
</organism>
<evidence type="ECO:0000313" key="2">
    <source>
        <dbReference type="Proteomes" id="UP001597286"/>
    </source>
</evidence>
<gene>
    <name evidence="1" type="ORF">ACFSJG_00940</name>
</gene>
<protein>
    <submittedName>
        <fullName evidence="1">Uncharacterized protein</fullName>
    </submittedName>
</protein>
<keyword evidence="2" id="KW-1185">Reference proteome</keyword>
<name>A0ABW4NY82_9NOCA</name>
<proteinExistence type="predicted"/>
<dbReference type="Proteomes" id="UP001597286">
    <property type="component" value="Unassembled WGS sequence"/>
</dbReference>
<dbReference type="EMBL" id="JBHUFB010000001">
    <property type="protein sequence ID" value="MFD1810766.1"/>
    <property type="molecule type" value="Genomic_DNA"/>
</dbReference>
<comment type="caution">
    <text evidence="1">The sequence shown here is derived from an EMBL/GenBank/DDBJ whole genome shotgun (WGS) entry which is preliminary data.</text>
</comment>
<sequence>MTSLPVSVAVLGTGVPADRIAAAVDGRADLTLTAHRPLTEAPPSGTTLVVVVPSLADDVKALVPQLLRDAFDVISTAPPESETEISEACVAAGRTFHSTGGFQSAVAARITRSLAAAVREVDHLELVEEIALPAEGLHPWSSPSESGVGGSADAARAAATAVAGWYTAGLRVLEEGGFGTVTDAESVVTVEVDADEWGAVHTVTATHVLDDRVTYRSVRTAGTAPLRYRLTTTTAVGRSTATVEFQPAGGVHPAEHLTAREVLDAIRPVHESGPGISRRDLAITYLSRDERL</sequence>
<accession>A0ABW4NY82</accession>
<evidence type="ECO:0000313" key="1">
    <source>
        <dbReference type="EMBL" id="MFD1810766.1"/>
    </source>
</evidence>